<name>A0A830HK13_9CHLO</name>
<proteinExistence type="predicted"/>
<reference evidence="2" key="1">
    <citation type="submission" date="2020-10" db="EMBL/GenBank/DDBJ databases">
        <title>Unveiling of a novel bifunctional photoreceptor, Dualchrome1, isolated from a cosmopolitan green alga.</title>
        <authorList>
            <person name="Suzuki S."/>
            <person name="Kawachi M."/>
        </authorList>
    </citation>
    <scope>NUCLEOTIDE SEQUENCE</scope>
    <source>
        <strain evidence="2">NIES 2893</strain>
    </source>
</reference>
<protein>
    <submittedName>
        <fullName evidence="2">Uncharacterized protein</fullName>
    </submittedName>
</protein>
<comment type="caution">
    <text evidence="2">The sequence shown here is derived from an EMBL/GenBank/DDBJ whole genome shotgun (WGS) entry which is preliminary data.</text>
</comment>
<sequence>MKSLESEVEALRDRVRELETQNSQLVSAPAPSTAFQVAPAPASEKDEELLWSNEPREDELHDEEKVAHEAWKSSIEELKRLLSSNAEDSVIDAQLLRAGHFCRAYSNVAHHGAGKCYLLRSLSSCEEHGSDRYDMWIGIAKKVNLNERTRALMLSWRGMYLAALQDVFQKRGVQLGKLHALTSSQASDISNSIAMHSQAETSKMLGELRSNLSEQQQVMYKYVVKFCMECFSGPREKGEIFVAAYPINFDPLAFVNALHSLHEK</sequence>
<dbReference type="Proteomes" id="UP000660262">
    <property type="component" value="Unassembled WGS sequence"/>
</dbReference>
<gene>
    <name evidence="2" type="ORF">PPROV_000645800</name>
</gene>
<evidence type="ECO:0000256" key="1">
    <source>
        <dbReference type="SAM" id="MobiDB-lite"/>
    </source>
</evidence>
<dbReference type="EMBL" id="BNJQ01000017">
    <property type="protein sequence ID" value="GHP07716.1"/>
    <property type="molecule type" value="Genomic_DNA"/>
</dbReference>
<keyword evidence="3" id="KW-1185">Reference proteome</keyword>
<evidence type="ECO:0000313" key="2">
    <source>
        <dbReference type="EMBL" id="GHP07716.1"/>
    </source>
</evidence>
<dbReference type="AlphaFoldDB" id="A0A830HK13"/>
<feature type="region of interest" description="Disordered" evidence="1">
    <location>
        <begin position="20"/>
        <end position="48"/>
    </location>
</feature>
<organism evidence="2 3">
    <name type="scientific">Pycnococcus provasolii</name>
    <dbReference type="NCBI Taxonomy" id="41880"/>
    <lineage>
        <taxon>Eukaryota</taxon>
        <taxon>Viridiplantae</taxon>
        <taxon>Chlorophyta</taxon>
        <taxon>Pseudoscourfieldiophyceae</taxon>
        <taxon>Pseudoscourfieldiales</taxon>
        <taxon>Pycnococcaceae</taxon>
        <taxon>Pycnococcus</taxon>
    </lineage>
</organism>
<evidence type="ECO:0000313" key="3">
    <source>
        <dbReference type="Proteomes" id="UP000660262"/>
    </source>
</evidence>
<accession>A0A830HK13</accession>